<reference evidence="2 3" key="1">
    <citation type="journal article" date="2015" name="G3 (Bethesda)">
        <title>Insights into Ongoing Evolution of the Hexachlorocyclohexane Catabolic Pathway from Comparative Genomics of Ten Sphingomonadaceae Strains.</title>
        <authorList>
            <person name="Pearce S.L."/>
            <person name="Oakeshott J.G."/>
            <person name="Pandey G."/>
        </authorList>
    </citation>
    <scope>NUCLEOTIDE SEQUENCE [LARGE SCALE GENOMIC DNA]</scope>
    <source>
        <strain evidence="2 3">LL01</strain>
    </source>
</reference>
<feature type="chain" id="PRO_5005291408" evidence="1">
    <location>
        <begin position="26"/>
        <end position="119"/>
    </location>
</feature>
<dbReference type="RefSeq" id="WP_024018516.1">
    <property type="nucleotide sequence ID" value="NZ_KQ130437.1"/>
</dbReference>
<keyword evidence="1" id="KW-0732">Signal</keyword>
<dbReference type="AlphaFoldDB" id="A0A0J7XJW8"/>
<accession>A0A0J7XJW8</accession>
<comment type="caution">
    <text evidence="2">The sequence shown here is derived from an EMBL/GenBank/DDBJ whole genome shotgun (WGS) entry which is preliminary data.</text>
</comment>
<evidence type="ECO:0000313" key="3">
    <source>
        <dbReference type="Proteomes" id="UP000052232"/>
    </source>
</evidence>
<sequence length="119" mass="12229">MKRVLHLFLLLGALVGLMGQAAAYASNPAPVSAPMAISGMSADCMNAMAQKQQPSGKPCKGLTLDCVASMGCVVPMVLRDAPRVPASPVAHGAMAFWTTTSTLHGSDLTPEPEPPTILG</sequence>
<protein>
    <submittedName>
        <fullName evidence="2">Uncharacterized protein</fullName>
    </submittedName>
</protein>
<evidence type="ECO:0000313" key="2">
    <source>
        <dbReference type="EMBL" id="KMS52336.1"/>
    </source>
</evidence>
<feature type="signal peptide" evidence="1">
    <location>
        <begin position="1"/>
        <end position="25"/>
    </location>
</feature>
<dbReference type="Proteomes" id="UP000052232">
    <property type="component" value="Unassembled WGS sequence"/>
</dbReference>
<name>A0A0J7XJW8_9SPHN</name>
<proteinExistence type="predicted"/>
<gene>
    <name evidence="2" type="ORF">V473_21015</name>
</gene>
<dbReference type="PATRIC" id="fig|1420583.3.peg.4015"/>
<evidence type="ECO:0000256" key="1">
    <source>
        <dbReference type="SAM" id="SignalP"/>
    </source>
</evidence>
<organism evidence="2 3">
    <name type="scientific">Sphingobium cupriresistens LL01</name>
    <dbReference type="NCBI Taxonomy" id="1420583"/>
    <lineage>
        <taxon>Bacteria</taxon>
        <taxon>Pseudomonadati</taxon>
        <taxon>Pseudomonadota</taxon>
        <taxon>Alphaproteobacteria</taxon>
        <taxon>Sphingomonadales</taxon>
        <taxon>Sphingomonadaceae</taxon>
        <taxon>Sphingobium</taxon>
    </lineage>
</organism>
<dbReference type="EMBL" id="JACT01000006">
    <property type="protein sequence ID" value="KMS52336.1"/>
    <property type="molecule type" value="Genomic_DNA"/>
</dbReference>
<dbReference type="STRING" id="1420583.V473_21015"/>
<keyword evidence="3" id="KW-1185">Reference proteome</keyword>